<organism evidence="10 11">
    <name type="scientific">Ruminiclostridium cellobioparum subsp. termitidis CT1112</name>
    <dbReference type="NCBI Taxonomy" id="1195236"/>
    <lineage>
        <taxon>Bacteria</taxon>
        <taxon>Bacillati</taxon>
        <taxon>Bacillota</taxon>
        <taxon>Clostridia</taxon>
        <taxon>Eubacteriales</taxon>
        <taxon>Oscillospiraceae</taxon>
        <taxon>Ruminiclostridium</taxon>
    </lineage>
</organism>
<dbReference type="SUPFAM" id="SSF50182">
    <property type="entry name" value="Sm-like ribonucleoproteins"/>
    <property type="match status" value="1"/>
</dbReference>
<dbReference type="InterPro" id="IPR010920">
    <property type="entry name" value="LSM_dom_sf"/>
</dbReference>
<dbReference type="Gene3D" id="2.30.30.60">
    <property type="match status" value="1"/>
</dbReference>
<dbReference type="STRING" id="1195236.CTER_2128"/>
<dbReference type="InterPro" id="IPR049278">
    <property type="entry name" value="MS_channel_C"/>
</dbReference>
<keyword evidence="3" id="KW-1003">Cell membrane</keyword>
<dbReference type="Pfam" id="PF00924">
    <property type="entry name" value="MS_channel_2nd"/>
    <property type="match status" value="1"/>
</dbReference>
<evidence type="ECO:0000256" key="6">
    <source>
        <dbReference type="ARBA" id="ARBA00023136"/>
    </source>
</evidence>
<evidence type="ECO:0000259" key="9">
    <source>
        <dbReference type="Pfam" id="PF21082"/>
    </source>
</evidence>
<dbReference type="InterPro" id="IPR006685">
    <property type="entry name" value="MscS_channel_2nd"/>
</dbReference>
<evidence type="ECO:0000256" key="4">
    <source>
        <dbReference type="ARBA" id="ARBA00022692"/>
    </source>
</evidence>
<dbReference type="InterPro" id="IPR011066">
    <property type="entry name" value="MscS_channel_C_sf"/>
</dbReference>
<dbReference type="PANTHER" id="PTHR30460">
    <property type="entry name" value="MODERATE CONDUCTANCE MECHANOSENSITIVE CHANNEL YBIO"/>
    <property type="match status" value="1"/>
</dbReference>
<sequence>MNEFSILTKIDNYLKDFLGGFHDPVFKVGKIILIIVFSILIAKAGKIIIRKFFEKQKNLKFKMSDKKLDTMSTLIASVFKYVVYIWAILMILSDVLNLKSVLAAAGVGGVAIGLGAQSLIKDTISGFFILLEDQFAVGDLITVDTMTGTVENMELRVTRLKSFDGDTYIIPNGEIKRVTNHTRDNKMVIVDIPVAYSSSMEKVYEIAHGVCEEVKAEFAVFTEPPSVMGITELGKQSINLRIIARTYPNEQWAVERRIRWKIKEAFEKTGLEFYDRTVVTKED</sequence>
<comment type="caution">
    <text evidence="10">The sequence shown here is derived from an EMBL/GenBank/DDBJ whole genome shotgun (WGS) entry which is preliminary data.</text>
</comment>
<dbReference type="FunFam" id="2.30.30.60:FF:000001">
    <property type="entry name" value="MscS Mechanosensitive ion channel"/>
    <property type="match status" value="1"/>
</dbReference>
<dbReference type="SUPFAM" id="SSF82689">
    <property type="entry name" value="Mechanosensitive channel protein MscS (YggB), C-terminal domain"/>
    <property type="match status" value="1"/>
</dbReference>
<comment type="subcellular location">
    <subcellularLocation>
        <location evidence="1">Cell membrane</location>
        <topology evidence="1">Multi-pass membrane protein</topology>
    </subcellularLocation>
</comment>
<dbReference type="PATRIC" id="fig|1195236.3.peg.2432"/>
<evidence type="ECO:0000256" key="1">
    <source>
        <dbReference type="ARBA" id="ARBA00004651"/>
    </source>
</evidence>
<dbReference type="EMBL" id="AORV01000031">
    <property type="protein sequence ID" value="EMS71978.1"/>
    <property type="molecule type" value="Genomic_DNA"/>
</dbReference>
<dbReference type="RefSeq" id="WP_004625488.1">
    <property type="nucleotide sequence ID" value="NZ_AORV01000031.1"/>
</dbReference>
<keyword evidence="5 7" id="KW-1133">Transmembrane helix</keyword>
<proteinExistence type="inferred from homology"/>
<feature type="domain" description="Mechanosensitive ion channel MscS C-terminal" evidence="9">
    <location>
        <begin position="189"/>
        <end position="273"/>
    </location>
</feature>
<evidence type="ECO:0000256" key="7">
    <source>
        <dbReference type="SAM" id="Phobius"/>
    </source>
</evidence>
<dbReference type="PANTHER" id="PTHR30460:SF0">
    <property type="entry name" value="MODERATE CONDUCTANCE MECHANOSENSITIVE CHANNEL YBIO"/>
    <property type="match status" value="1"/>
</dbReference>
<dbReference type="Gene3D" id="1.10.287.1260">
    <property type="match status" value="1"/>
</dbReference>
<evidence type="ECO:0000256" key="2">
    <source>
        <dbReference type="ARBA" id="ARBA00008017"/>
    </source>
</evidence>
<evidence type="ECO:0000313" key="10">
    <source>
        <dbReference type="EMBL" id="EMS71978.1"/>
    </source>
</evidence>
<dbReference type="GO" id="GO:0008381">
    <property type="term" value="F:mechanosensitive monoatomic ion channel activity"/>
    <property type="evidence" value="ECO:0007669"/>
    <property type="project" value="InterPro"/>
</dbReference>
<feature type="transmembrane region" description="Helical" evidence="7">
    <location>
        <begin position="98"/>
        <end position="120"/>
    </location>
</feature>
<dbReference type="InterPro" id="IPR023408">
    <property type="entry name" value="MscS_beta-dom_sf"/>
</dbReference>
<reference evidence="10 11" key="1">
    <citation type="journal article" date="2013" name="Genome Announc.">
        <title>Draft Genome Sequence of the Cellulolytic, Mesophilic, Anaerobic Bacterium Clostridium termitidis Strain CT1112 (DSM 5398).</title>
        <authorList>
            <person name="Lal S."/>
            <person name="Ramachandran U."/>
            <person name="Zhang X."/>
            <person name="Munir R."/>
            <person name="Sparling R."/>
            <person name="Levin D.B."/>
        </authorList>
    </citation>
    <scope>NUCLEOTIDE SEQUENCE [LARGE SCALE GENOMIC DNA]</scope>
    <source>
        <strain evidence="10 11">CT1112</strain>
    </source>
</reference>
<evidence type="ECO:0000256" key="3">
    <source>
        <dbReference type="ARBA" id="ARBA00022475"/>
    </source>
</evidence>
<evidence type="ECO:0000256" key="5">
    <source>
        <dbReference type="ARBA" id="ARBA00022989"/>
    </source>
</evidence>
<dbReference type="InterPro" id="IPR045276">
    <property type="entry name" value="YbiO_bact"/>
</dbReference>
<name>S0FTY8_RUMCE</name>
<comment type="similarity">
    <text evidence="2">Belongs to the MscS (TC 1.A.23) family.</text>
</comment>
<feature type="domain" description="Mechanosensitive ion channel MscS" evidence="8">
    <location>
        <begin position="119"/>
        <end position="183"/>
    </location>
</feature>
<keyword evidence="4 7" id="KW-0812">Transmembrane</keyword>
<protein>
    <submittedName>
        <fullName evidence="10">Small-conductance mechanosensitive channel</fullName>
    </submittedName>
</protein>
<feature type="transmembrane region" description="Helical" evidence="7">
    <location>
        <begin position="70"/>
        <end position="92"/>
    </location>
</feature>
<accession>S0FTY8</accession>
<dbReference type="GO" id="GO:0005886">
    <property type="term" value="C:plasma membrane"/>
    <property type="evidence" value="ECO:0007669"/>
    <property type="project" value="UniProtKB-SubCell"/>
</dbReference>
<feature type="transmembrane region" description="Helical" evidence="7">
    <location>
        <begin position="31"/>
        <end position="49"/>
    </location>
</feature>
<dbReference type="Proteomes" id="UP000014155">
    <property type="component" value="Unassembled WGS sequence"/>
</dbReference>
<dbReference type="InterPro" id="IPR011014">
    <property type="entry name" value="MscS_channel_TM-2"/>
</dbReference>
<keyword evidence="6 7" id="KW-0472">Membrane</keyword>
<keyword evidence="11" id="KW-1185">Reference proteome</keyword>
<dbReference type="Pfam" id="PF21082">
    <property type="entry name" value="MS_channel_3rd"/>
    <property type="match status" value="1"/>
</dbReference>
<gene>
    <name evidence="10" type="ORF">CTER_2128</name>
</gene>
<dbReference type="SUPFAM" id="SSF82861">
    <property type="entry name" value="Mechanosensitive channel protein MscS (YggB), transmembrane region"/>
    <property type="match status" value="1"/>
</dbReference>
<dbReference type="Gene3D" id="3.30.70.100">
    <property type="match status" value="1"/>
</dbReference>
<evidence type="ECO:0000259" key="8">
    <source>
        <dbReference type="Pfam" id="PF00924"/>
    </source>
</evidence>
<dbReference type="AlphaFoldDB" id="S0FTY8"/>
<dbReference type="eggNOG" id="COG0668">
    <property type="taxonomic scope" value="Bacteria"/>
</dbReference>
<evidence type="ECO:0000313" key="11">
    <source>
        <dbReference type="Proteomes" id="UP000014155"/>
    </source>
</evidence>